<keyword evidence="5" id="KW-0732">Signal</keyword>
<dbReference type="InterPro" id="IPR017853">
    <property type="entry name" value="GH"/>
</dbReference>
<dbReference type="InterPro" id="IPR036156">
    <property type="entry name" value="Beta-gal/glucu_dom_sf"/>
</dbReference>
<feature type="domain" description="PA14" evidence="6">
    <location>
        <begin position="38"/>
        <end position="182"/>
    </location>
</feature>
<organism evidence="7 8">
    <name type="scientific">Streptomyces cathayae</name>
    <dbReference type="NCBI Taxonomy" id="3031124"/>
    <lineage>
        <taxon>Bacteria</taxon>
        <taxon>Bacillati</taxon>
        <taxon>Actinomycetota</taxon>
        <taxon>Actinomycetes</taxon>
        <taxon>Kitasatosporales</taxon>
        <taxon>Streptomycetaceae</taxon>
        <taxon>Streptomyces</taxon>
    </lineage>
</organism>
<dbReference type="Pfam" id="PF02836">
    <property type="entry name" value="Glyco_hydro_2_C"/>
    <property type="match status" value="1"/>
</dbReference>
<comment type="similarity">
    <text evidence="1">Belongs to the glycosyl hydrolase 2 family.</text>
</comment>
<proteinExistence type="inferred from homology"/>
<dbReference type="Gene3D" id="3.20.20.80">
    <property type="entry name" value="Glycosidases"/>
    <property type="match status" value="1"/>
</dbReference>
<evidence type="ECO:0000256" key="1">
    <source>
        <dbReference type="ARBA" id="ARBA00007401"/>
    </source>
</evidence>
<dbReference type="Pfam" id="PF02837">
    <property type="entry name" value="Glyco_hydro_2_N"/>
    <property type="match status" value="1"/>
</dbReference>
<dbReference type="Gene3D" id="2.60.40.10">
    <property type="entry name" value="Immunoglobulins"/>
    <property type="match status" value="1"/>
</dbReference>
<dbReference type="InterPro" id="IPR006103">
    <property type="entry name" value="Glyco_hydro_2_cat"/>
</dbReference>
<dbReference type="Gene3D" id="2.60.120.260">
    <property type="entry name" value="Galactose-binding domain-like"/>
    <property type="match status" value="1"/>
</dbReference>
<evidence type="ECO:0000259" key="6">
    <source>
        <dbReference type="PROSITE" id="PS51820"/>
    </source>
</evidence>
<feature type="chain" id="PRO_5046998709" evidence="5">
    <location>
        <begin position="33"/>
        <end position="875"/>
    </location>
</feature>
<dbReference type="RefSeq" id="WP_279332113.1">
    <property type="nucleotide sequence ID" value="NZ_CP121682.1"/>
</dbReference>
<dbReference type="EMBL" id="CP121682">
    <property type="protein sequence ID" value="WGD39172.1"/>
    <property type="molecule type" value="Genomic_DNA"/>
</dbReference>
<dbReference type="Proteomes" id="UP001216440">
    <property type="component" value="Chromosome"/>
</dbReference>
<dbReference type="InterPro" id="IPR037524">
    <property type="entry name" value="PA14/GLEYA"/>
</dbReference>
<dbReference type="InterPro" id="IPR011658">
    <property type="entry name" value="PA14_dom"/>
</dbReference>
<sequence>MRIRRLRNRFALFLAAALGLAGLTATGQTATAAEDDPVDIHGLKGEYYTHSAPGAFDFHELKATAFDPHLDFDNLEPRLNFTTGRSDHVSVRWTGKIVPEKTGAHTFSIIGDNGFRLWIDGRLAIDHWVDDWDREQSAEPIELTAGKAHDIKVEYFEHYGGSNLHLRWTEPGGTKQPVPQSAFRLPDGFDYDGALAATVLGSGRTLKLDFPRPLAVPPAGLTEHVNAVIGGAQWPLTKAEPDPADPKALLVTLAEPVVGNKTGTARGTADVRYDGRGGLTTTGGDPVDAFMSSGPNRSTHELSTEWADEVGPDNALPEYPRPQLTREQWRNLNGQWQFAAAEEGERPPVGKTLKERILVPYPVESRLSGIQRHEDRMWYRRTFIVPRDWRIGSGKRLRLNFGAVDWRSEVYVNGTKVAAHEGGYDKFSADITDALKPGRTQELIVGVYDPTDAANGENPPLGKQRLDPSGIWYTPSSGIWQTVWMEPVTRDHVDSLKLVPDVPGERLTVEAKGVRDGLPVRATAYDGRRRVATATGRTGEPLTLKIANPRLWSPDDPFLYDLEVTVGADRVDSYFGMRSIAVEEIDGVPRTVLNGEPVFLMATLDQGFWPDGLHTAPTDEALAYDLRVHKELGFNSVRKHIKVEPDRWFHWADRLGLMVWQDMPSMRAGVNPDGSARARYEREMKQMIDEHISSPSIVMWVTFNEGWGQYDVGRVAEQAKAWDPSRLVNNQSGLNLGADGNAGDIMDEHGYPSPALPPRPDGRRALVTGEYGGLGLAVPGHAWSVQQSYVDVDPETYTDDYLTKLDEVRALVCRGSNGAVYTQISDVEGELNGLLTYDRRVLKPDVARVKAGHDALIRDASRARPAGCPAQGAAR</sequence>
<evidence type="ECO:0000256" key="3">
    <source>
        <dbReference type="ARBA" id="ARBA00023295"/>
    </source>
</evidence>
<dbReference type="PANTHER" id="PTHR42732:SF2">
    <property type="entry name" value="BETA-MANNOSIDASE"/>
    <property type="match status" value="1"/>
</dbReference>
<dbReference type="SUPFAM" id="SSF49785">
    <property type="entry name" value="Galactose-binding domain-like"/>
    <property type="match status" value="1"/>
</dbReference>
<dbReference type="InterPro" id="IPR051913">
    <property type="entry name" value="GH2_Domain-Containing"/>
</dbReference>
<dbReference type="SUPFAM" id="SSF51445">
    <property type="entry name" value="(Trans)glycosidases"/>
    <property type="match status" value="1"/>
</dbReference>
<dbReference type="PANTHER" id="PTHR42732">
    <property type="entry name" value="BETA-GALACTOSIDASE"/>
    <property type="match status" value="1"/>
</dbReference>
<keyword evidence="8" id="KW-1185">Reference proteome</keyword>
<reference evidence="7 8" key="1">
    <citation type="submission" date="2023-03" db="EMBL/GenBank/DDBJ databases">
        <authorList>
            <person name="Mo P."/>
        </authorList>
    </citation>
    <scope>NUCLEOTIDE SEQUENCE [LARGE SCALE GENOMIC DNA]</scope>
    <source>
        <strain evidence="7 8">HUAS 5</strain>
    </source>
</reference>
<dbReference type="SUPFAM" id="SSF49303">
    <property type="entry name" value="beta-Galactosidase/glucuronidase domain"/>
    <property type="match status" value="1"/>
</dbReference>
<dbReference type="InterPro" id="IPR013783">
    <property type="entry name" value="Ig-like_fold"/>
</dbReference>
<dbReference type="InterPro" id="IPR006102">
    <property type="entry name" value="Ig-like_GH2"/>
</dbReference>
<protein>
    <submittedName>
        <fullName evidence="7">PA14 domain-containing protein</fullName>
    </submittedName>
</protein>
<dbReference type="Pfam" id="PF07691">
    <property type="entry name" value="PA14"/>
    <property type="match status" value="1"/>
</dbReference>
<keyword evidence="2" id="KW-0378">Hydrolase</keyword>
<evidence type="ECO:0000313" key="7">
    <source>
        <dbReference type="EMBL" id="WGD39172.1"/>
    </source>
</evidence>
<dbReference type="SUPFAM" id="SSF56988">
    <property type="entry name" value="Anthrax protective antigen"/>
    <property type="match status" value="1"/>
</dbReference>
<feature type="region of interest" description="Disordered" evidence="4">
    <location>
        <begin position="268"/>
        <end position="288"/>
    </location>
</feature>
<dbReference type="InterPro" id="IPR008979">
    <property type="entry name" value="Galactose-bd-like_sf"/>
</dbReference>
<dbReference type="PROSITE" id="PS51820">
    <property type="entry name" value="PA14"/>
    <property type="match status" value="1"/>
</dbReference>
<dbReference type="Gene3D" id="3.90.182.10">
    <property type="entry name" value="Toxin - Anthrax Protective Antigen,domain 1"/>
    <property type="match status" value="1"/>
</dbReference>
<dbReference type="SMART" id="SM00758">
    <property type="entry name" value="PA14"/>
    <property type="match status" value="1"/>
</dbReference>
<dbReference type="InterPro" id="IPR006104">
    <property type="entry name" value="Glyco_hydro_2_N"/>
</dbReference>
<evidence type="ECO:0000256" key="4">
    <source>
        <dbReference type="SAM" id="MobiDB-lite"/>
    </source>
</evidence>
<keyword evidence="3" id="KW-0326">Glycosidase</keyword>
<evidence type="ECO:0000256" key="2">
    <source>
        <dbReference type="ARBA" id="ARBA00022801"/>
    </source>
</evidence>
<evidence type="ECO:0000313" key="8">
    <source>
        <dbReference type="Proteomes" id="UP001216440"/>
    </source>
</evidence>
<gene>
    <name evidence="7" type="ORF">PYS65_02790</name>
</gene>
<accession>A0ABY8JYU8</accession>
<dbReference type="Pfam" id="PF00703">
    <property type="entry name" value="Glyco_hydro_2"/>
    <property type="match status" value="1"/>
</dbReference>
<evidence type="ECO:0000256" key="5">
    <source>
        <dbReference type="SAM" id="SignalP"/>
    </source>
</evidence>
<feature type="signal peptide" evidence="5">
    <location>
        <begin position="1"/>
        <end position="32"/>
    </location>
</feature>
<name>A0ABY8JYU8_9ACTN</name>